<protein>
    <submittedName>
        <fullName evidence="1">Uncharacterized protein</fullName>
    </submittedName>
</protein>
<name>A0A249MQB2_SPHXE</name>
<organism evidence="1 2">
    <name type="scientific">Sphingobium xenophagum</name>
    <dbReference type="NCBI Taxonomy" id="121428"/>
    <lineage>
        <taxon>Bacteria</taxon>
        <taxon>Pseudomonadati</taxon>
        <taxon>Pseudomonadota</taxon>
        <taxon>Alphaproteobacteria</taxon>
        <taxon>Sphingomonadales</taxon>
        <taxon>Sphingomonadaceae</taxon>
        <taxon>Sphingobium</taxon>
    </lineage>
</organism>
<dbReference type="Proteomes" id="UP000217141">
    <property type="component" value="Chromosome I"/>
</dbReference>
<sequence length="179" mass="19444">MENMMNAKQLERRLSVFGANASALDVVTRKLRESFKVSTAGRGMNAHSLSTDEVAWIIAAYAGSDVAARASETLARLAELIGVGAASAFRHSNDFLATLQVVLGNPDWAWEVWEVRICRNLPIASIHYRNGQIEKFVAPEFVEHGAGYGTSAFRSEGVLSAGFLHQLAIDLTGINDAHE</sequence>
<dbReference type="AlphaFoldDB" id="A0A249MQB2"/>
<dbReference type="RefSeq" id="WP_095686755.1">
    <property type="nucleotide sequence ID" value="NZ_CP022745.1"/>
</dbReference>
<dbReference type="EMBL" id="CP022745">
    <property type="protein sequence ID" value="ASY43339.1"/>
    <property type="molecule type" value="Genomic_DNA"/>
</dbReference>
<gene>
    <name evidence="1" type="ORF">CJD35_01880</name>
</gene>
<dbReference type="KEGG" id="shyd:CJD35_01880"/>
<accession>A0A249MQB2</accession>
<evidence type="ECO:0000313" key="1">
    <source>
        <dbReference type="EMBL" id="ASY43339.1"/>
    </source>
</evidence>
<proteinExistence type="predicted"/>
<evidence type="ECO:0000313" key="2">
    <source>
        <dbReference type="Proteomes" id="UP000217141"/>
    </source>
</evidence>
<reference evidence="1 2" key="1">
    <citation type="submission" date="2017-08" db="EMBL/GenBank/DDBJ databases">
        <title>Whole Genome Sequence of Sphingobium hydrophobicum C1: Insights into Adaption to the Electronic-waste Contaminated Sediment.</title>
        <authorList>
            <person name="Song D."/>
            <person name="Chen X."/>
            <person name="Xu M."/>
        </authorList>
    </citation>
    <scope>NUCLEOTIDE SEQUENCE [LARGE SCALE GENOMIC DNA]</scope>
    <source>
        <strain evidence="1 2">C1</strain>
    </source>
</reference>